<evidence type="ECO:0000313" key="2">
    <source>
        <dbReference type="Proteomes" id="UP000292372"/>
    </source>
</evidence>
<dbReference type="Proteomes" id="UP000292372">
    <property type="component" value="Unassembled WGS sequence"/>
</dbReference>
<reference evidence="1 2" key="1">
    <citation type="journal article" date="2015" name="Int. J. Syst. Evol. Microbiol.">
        <title>Hyunsoonleella pacifica sp. nov., isolated from seawater of South Pacific Gyre.</title>
        <authorList>
            <person name="Gao X."/>
            <person name="Zhang Z."/>
            <person name="Dai X."/>
            <person name="Zhang X.H."/>
        </authorList>
    </citation>
    <scope>NUCLEOTIDE SEQUENCE [LARGE SCALE GENOMIC DNA]</scope>
    <source>
        <strain evidence="1 2">SW033</strain>
    </source>
</reference>
<proteinExistence type="predicted"/>
<keyword evidence="2" id="KW-1185">Reference proteome</keyword>
<sequence length="84" mass="9597">MSEVKIDNIKVRDKIVLKTEKGPEGSTNVGEVKVIKSHGVLADFGLKYSYIIPYKSIKEHWTPMNLDEKLNNRKLAKSKNEIKL</sequence>
<evidence type="ECO:0000313" key="1">
    <source>
        <dbReference type="EMBL" id="TBN14397.1"/>
    </source>
</evidence>
<name>A0A4Q9FLZ3_9FLAO</name>
<gene>
    <name evidence="1" type="ORF">EYD46_12545</name>
</gene>
<organism evidence="1 2">
    <name type="scientific">Hyunsoonleella pacifica</name>
    <dbReference type="NCBI Taxonomy" id="1080224"/>
    <lineage>
        <taxon>Bacteria</taxon>
        <taxon>Pseudomonadati</taxon>
        <taxon>Bacteroidota</taxon>
        <taxon>Flavobacteriia</taxon>
        <taxon>Flavobacteriales</taxon>
        <taxon>Flavobacteriaceae</taxon>
    </lineage>
</organism>
<accession>A0A4Q9FLZ3</accession>
<dbReference type="RefSeq" id="WP_130937518.1">
    <property type="nucleotide sequence ID" value="NZ_BMEE01000002.1"/>
</dbReference>
<dbReference type="EMBL" id="SIRS01000005">
    <property type="protein sequence ID" value="TBN14397.1"/>
    <property type="molecule type" value="Genomic_DNA"/>
</dbReference>
<protein>
    <submittedName>
        <fullName evidence="1">Uncharacterized protein</fullName>
    </submittedName>
</protein>
<dbReference type="AlphaFoldDB" id="A0A4Q9FLZ3"/>
<comment type="caution">
    <text evidence="1">The sequence shown here is derived from an EMBL/GenBank/DDBJ whole genome shotgun (WGS) entry which is preliminary data.</text>
</comment>